<feature type="binding site" evidence="3">
    <location>
        <position position="85"/>
    </location>
    <ligand>
        <name>Cu cation</name>
        <dbReference type="ChEBI" id="CHEBI:23378"/>
    </ligand>
</feature>
<evidence type="ECO:0000256" key="2">
    <source>
        <dbReference type="ARBA" id="ARBA00023008"/>
    </source>
</evidence>
<dbReference type="SUPFAM" id="SSF52833">
    <property type="entry name" value="Thioredoxin-like"/>
    <property type="match status" value="1"/>
</dbReference>
<evidence type="ECO:0000256" key="3">
    <source>
        <dbReference type="PIRSR" id="PIRSR603782-1"/>
    </source>
</evidence>
<keyword evidence="2 3" id="KW-0186">Copper</keyword>
<proteinExistence type="inferred from homology"/>
<keyword evidence="7" id="KW-1185">Reference proteome</keyword>
<dbReference type="InterPro" id="IPR036249">
    <property type="entry name" value="Thioredoxin-like_sf"/>
</dbReference>
<dbReference type="CDD" id="cd02968">
    <property type="entry name" value="SCO"/>
    <property type="match status" value="1"/>
</dbReference>
<dbReference type="Pfam" id="PF02630">
    <property type="entry name" value="SCO1-SenC"/>
    <property type="match status" value="1"/>
</dbReference>
<protein>
    <submittedName>
        <fullName evidence="6">Protein SCO1/2</fullName>
    </submittedName>
</protein>
<keyword evidence="3" id="KW-0479">Metal-binding</keyword>
<dbReference type="InterPro" id="IPR003782">
    <property type="entry name" value="SCO1/SenC"/>
</dbReference>
<dbReference type="EMBL" id="FNVE01000012">
    <property type="protein sequence ID" value="SEG63252.1"/>
    <property type="molecule type" value="Genomic_DNA"/>
</dbReference>
<reference evidence="6 7" key="1">
    <citation type="submission" date="2016-10" db="EMBL/GenBank/DDBJ databases">
        <authorList>
            <person name="Varghese N."/>
            <person name="Submissions S."/>
        </authorList>
    </citation>
    <scope>NUCLEOTIDE SEQUENCE [LARGE SCALE GENOMIC DNA]</scope>
    <source>
        <strain evidence="6 7">CECT 8317</strain>
    </source>
</reference>
<feature type="disulfide bond" description="Redox-active" evidence="4">
    <location>
        <begin position="85"/>
        <end position="89"/>
    </location>
</feature>
<dbReference type="PROSITE" id="PS51352">
    <property type="entry name" value="THIOREDOXIN_2"/>
    <property type="match status" value="1"/>
</dbReference>
<dbReference type="Proteomes" id="UP000243518">
    <property type="component" value="Unassembled WGS sequence"/>
</dbReference>
<comment type="similarity">
    <text evidence="1">Belongs to the SCO1/2 family.</text>
</comment>
<accession>A0AAQ1JR70</accession>
<evidence type="ECO:0000256" key="4">
    <source>
        <dbReference type="PIRSR" id="PIRSR603782-2"/>
    </source>
</evidence>
<evidence type="ECO:0000259" key="5">
    <source>
        <dbReference type="PROSITE" id="PS51352"/>
    </source>
</evidence>
<dbReference type="AlphaFoldDB" id="A0AAQ1JR70"/>
<dbReference type="InterPro" id="IPR013766">
    <property type="entry name" value="Thioredoxin_domain"/>
</dbReference>
<dbReference type="GO" id="GO:0046872">
    <property type="term" value="F:metal ion binding"/>
    <property type="evidence" value="ECO:0007669"/>
    <property type="project" value="UniProtKB-KW"/>
</dbReference>
<organism evidence="6 7">
    <name type="scientific">Halopseudomonas aestusnigri</name>
    <dbReference type="NCBI Taxonomy" id="857252"/>
    <lineage>
        <taxon>Bacteria</taxon>
        <taxon>Pseudomonadati</taxon>
        <taxon>Pseudomonadota</taxon>
        <taxon>Gammaproteobacteria</taxon>
        <taxon>Pseudomonadales</taxon>
        <taxon>Pseudomonadaceae</taxon>
        <taxon>Halopseudomonas</taxon>
    </lineage>
</organism>
<name>A0AAQ1JR70_9GAMM</name>
<feature type="binding site" evidence="3">
    <location>
        <position position="89"/>
    </location>
    <ligand>
        <name>Cu cation</name>
        <dbReference type="ChEBI" id="CHEBI:23378"/>
    </ligand>
</feature>
<comment type="caution">
    <text evidence="6">The sequence shown here is derived from an EMBL/GenBank/DDBJ whole genome shotgun (WGS) entry which is preliminary data.</text>
</comment>
<evidence type="ECO:0000313" key="7">
    <source>
        <dbReference type="Proteomes" id="UP000243518"/>
    </source>
</evidence>
<keyword evidence="4" id="KW-1015">Disulfide bond</keyword>
<feature type="domain" description="Thioredoxin" evidence="5">
    <location>
        <begin position="47"/>
        <end position="209"/>
    </location>
</feature>
<evidence type="ECO:0000256" key="1">
    <source>
        <dbReference type="ARBA" id="ARBA00010996"/>
    </source>
</evidence>
<evidence type="ECO:0000313" key="6">
    <source>
        <dbReference type="EMBL" id="SEG63252.1"/>
    </source>
</evidence>
<dbReference type="PANTHER" id="PTHR12151">
    <property type="entry name" value="ELECTRON TRANSPORT PROTIN SCO1/SENC FAMILY MEMBER"/>
    <property type="match status" value="1"/>
</dbReference>
<dbReference type="Gene3D" id="3.40.30.10">
    <property type="entry name" value="Glutaredoxin"/>
    <property type="match status" value="1"/>
</dbReference>
<dbReference type="PANTHER" id="PTHR12151:SF25">
    <property type="entry name" value="LINALOOL DEHYDRATASE_ISOMERASE DOMAIN-CONTAINING PROTEIN"/>
    <property type="match status" value="1"/>
</dbReference>
<gene>
    <name evidence="6" type="ORF">SAMN05216586_11261</name>
</gene>
<sequence>MALTGVQKTVLVCVASIALVVGAVVNKVMQPAPLDRTALQEAGIYLFDSPRPIPDVSLRSATDQPWGRDNLTGQWDLLFFGYTFCPDICPTTLAELRQLMQKLPEATRSQLQVTFVSVDPNRDTPEQITTYLNFFSAGFAGATGESEQLATLAKALSIAYIEPDTSSENYLVDHSGQVVIVDPNGRYVGFIRPPLNTEKLAQWLPRIIGAE</sequence>
<feature type="binding site" evidence="3">
    <location>
        <position position="174"/>
    </location>
    <ligand>
        <name>Cu cation</name>
        <dbReference type="ChEBI" id="CHEBI:23378"/>
    </ligand>
</feature>